<proteinExistence type="predicted"/>
<evidence type="ECO:0000256" key="6">
    <source>
        <dbReference type="SAM" id="Phobius"/>
    </source>
</evidence>
<feature type="transmembrane region" description="Helical" evidence="6">
    <location>
        <begin position="315"/>
        <end position="338"/>
    </location>
</feature>
<organism evidence="7">
    <name type="scientific">hydrothermal vent metagenome</name>
    <dbReference type="NCBI Taxonomy" id="652676"/>
    <lineage>
        <taxon>unclassified sequences</taxon>
        <taxon>metagenomes</taxon>
        <taxon>ecological metagenomes</taxon>
    </lineage>
</organism>
<dbReference type="InterPro" id="IPR022791">
    <property type="entry name" value="L-PG_synthase/AglD"/>
</dbReference>
<feature type="transmembrane region" description="Helical" evidence="6">
    <location>
        <begin position="237"/>
        <end position="258"/>
    </location>
</feature>
<comment type="subcellular location">
    <subcellularLocation>
        <location evidence="1">Cell membrane</location>
        <topology evidence="1">Multi-pass membrane protein</topology>
    </subcellularLocation>
</comment>
<evidence type="ECO:0000313" key="7">
    <source>
        <dbReference type="EMBL" id="VAX39192.1"/>
    </source>
</evidence>
<feature type="transmembrane region" description="Helical" evidence="6">
    <location>
        <begin position="270"/>
        <end position="294"/>
    </location>
</feature>
<reference evidence="7" key="1">
    <citation type="submission" date="2018-06" db="EMBL/GenBank/DDBJ databases">
        <authorList>
            <person name="Zhirakovskaya E."/>
        </authorList>
    </citation>
    <scope>NUCLEOTIDE SEQUENCE</scope>
</reference>
<evidence type="ECO:0000256" key="5">
    <source>
        <dbReference type="ARBA" id="ARBA00023136"/>
    </source>
</evidence>
<dbReference type="GO" id="GO:0005886">
    <property type="term" value="C:plasma membrane"/>
    <property type="evidence" value="ECO:0007669"/>
    <property type="project" value="UniProtKB-SubCell"/>
</dbReference>
<dbReference type="EMBL" id="UOGL01000311">
    <property type="protein sequence ID" value="VAX39192.1"/>
    <property type="molecule type" value="Genomic_DNA"/>
</dbReference>
<dbReference type="Pfam" id="PF03706">
    <property type="entry name" value="LPG_synthase_TM"/>
    <property type="match status" value="1"/>
</dbReference>
<dbReference type="AlphaFoldDB" id="A0A3B1DEH5"/>
<name>A0A3B1DEH5_9ZZZZ</name>
<feature type="transmembrane region" description="Helical" evidence="6">
    <location>
        <begin position="52"/>
        <end position="75"/>
    </location>
</feature>
<evidence type="ECO:0000256" key="4">
    <source>
        <dbReference type="ARBA" id="ARBA00022989"/>
    </source>
</evidence>
<evidence type="ECO:0000256" key="3">
    <source>
        <dbReference type="ARBA" id="ARBA00022692"/>
    </source>
</evidence>
<accession>A0A3B1DEH5</accession>
<keyword evidence="4 6" id="KW-1133">Transmembrane helix</keyword>
<evidence type="ECO:0000256" key="1">
    <source>
        <dbReference type="ARBA" id="ARBA00004651"/>
    </source>
</evidence>
<feature type="transmembrane region" description="Helical" evidence="6">
    <location>
        <begin position="127"/>
        <end position="155"/>
    </location>
</feature>
<evidence type="ECO:0000256" key="2">
    <source>
        <dbReference type="ARBA" id="ARBA00022475"/>
    </source>
</evidence>
<keyword evidence="3 6" id="KW-0812">Transmembrane</keyword>
<gene>
    <name evidence="7" type="ORF">MNBD_PLANCTO02-1147</name>
</gene>
<keyword evidence="2" id="KW-1003">Cell membrane</keyword>
<feature type="transmembrane region" description="Helical" evidence="6">
    <location>
        <begin position="175"/>
        <end position="201"/>
    </location>
</feature>
<protein>
    <submittedName>
        <fullName evidence="7">Uncharacterized protein</fullName>
    </submittedName>
</protein>
<dbReference type="PANTHER" id="PTHR39087:SF2">
    <property type="entry name" value="UPF0104 MEMBRANE PROTEIN MJ1595"/>
    <property type="match status" value="1"/>
</dbReference>
<dbReference type="PANTHER" id="PTHR39087">
    <property type="entry name" value="UPF0104 MEMBRANE PROTEIN MJ1595"/>
    <property type="match status" value="1"/>
</dbReference>
<sequence>MSNSRPSIQRFFLVILKWALCAVVILFVAISARKLWMQGTSHGNIKGEDVSLQWGWLFLAGVTYAAGWLPSVWFWRKMMHRMGGDVGFLDAVRAYYCGHLGKYVPGKAMVLVIRGSMVKERGCRFRAAALSAAYETLIIMGAGIAIAVALAPWLISQQLIEALPIWLRQWVQVEWVQAIIHSQWGAPLIVMLGCIVILPLLSKLFTKVAEKMAPHEESENNKGNITSISPKLIGEGLLLFVVAWFLHGLSLGFVLKGVGADDFNLTQLPVWVGAVSLATSMGFIVLFSPGGAGVREGILMAVLMYQPGIGEQQAVAAAFSLRLVWLVTELCIAAVLYFTNRTKRKEKSAAIK</sequence>
<feature type="transmembrane region" description="Helical" evidence="6">
    <location>
        <begin position="12"/>
        <end position="32"/>
    </location>
</feature>
<keyword evidence="5 6" id="KW-0472">Membrane</keyword>